<geneLocation type="plasmid" evidence="1">
    <name>pJEG027</name>
</geneLocation>
<evidence type="ECO:0000313" key="1">
    <source>
        <dbReference type="EMBL" id="AKB96480.1"/>
    </source>
</evidence>
<keyword evidence="1" id="KW-0614">Plasmid</keyword>
<dbReference type="EMBL" id="KM400601">
    <property type="protein sequence ID" value="AKB96480.1"/>
    <property type="molecule type" value="Genomic_DNA"/>
</dbReference>
<reference evidence="1" key="1">
    <citation type="journal article" date="2015" name="J. Clin. Pathol.">
        <title>The use of whole-genome sequencing for molecular epidemiology and antimicrobial surveillance: identifying the role of IncX3 plasmids and the spread of blaNDM-4-like genes in the Enterobacteriaceae.</title>
        <authorList>
            <person name="Espedido B.A."/>
            <person name="Dimitrijovski B."/>
            <person name="van Hal S.J."/>
            <person name="Jensen S.O."/>
        </authorList>
    </citation>
    <scope>NUCLEOTIDE SEQUENCE</scope>
    <source>
        <strain evidence="1">Kp0003</strain>
        <plasmid evidence="1">pJEG027</plasmid>
    </source>
</reference>
<dbReference type="AlphaFoldDB" id="A0A0G2ST49"/>
<organism evidence="1">
    <name type="scientific">Klebsiella pneumoniae</name>
    <dbReference type="NCBI Taxonomy" id="573"/>
    <lineage>
        <taxon>Bacteria</taxon>
        <taxon>Pseudomonadati</taxon>
        <taxon>Pseudomonadota</taxon>
        <taxon>Gammaproteobacteria</taxon>
        <taxon>Enterobacterales</taxon>
        <taxon>Enterobacteriaceae</taxon>
        <taxon>Klebsiella/Raoultella group</taxon>
        <taxon>Klebsiella</taxon>
        <taxon>Klebsiella pneumoniae complex</taxon>
    </lineage>
</organism>
<name>A0A0G2ST49_KLEPN</name>
<sequence length="57" mass="6504">MPCTQEKQRMASREKPDAHPFQQSVLLITCVPTFYIPREGIECHGIRLPPQPDTTPN</sequence>
<proteinExistence type="predicted"/>
<accession>A0A0G2ST49</accession>
<protein>
    <submittedName>
        <fullName evidence="1">Uncharacterized protein</fullName>
    </submittedName>
</protein>